<name>A0A9W9AJK1_9AGAR</name>
<keyword evidence="3" id="KW-1185">Reference proteome</keyword>
<dbReference type="EMBL" id="JAOTPV010000004">
    <property type="protein sequence ID" value="KAJ4483280.1"/>
    <property type="molecule type" value="Genomic_DNA"/>
</dbReference>
<gene>
    <name evidence="2" type="ORF">J3R30DRAFT_3833943</name>
</gene>
<evidence type="ECO:0000256" key="1">
    <source>
        <dbReference type="SAM" id="MobiDB-lite"/>
    </source>
</evidence>
<feature type="compositionally biased region" description="Basic residues" evidence="1">
    <location>
        <begin position="485"/>
        <end position="497"/>
    </location>
</feature>
<evidence type="ECO:0000313" key="2">
    <source>
        <dbReference type="EMBL" id="KAJ4483280.1"/>
    </source>
</evidence>
<feature type="compositionally biased region" description="Low complexity" evidence="1">
    <location>
        <begin position="339"/>
        <end position="349"/>
    </location>
</feature>
<sequence length="497" mass="55463">MPDYSSSSDSDHDLDYWDFPSEMSYLPVSNVRDTPWSIDEFTQANRNRRERCFLQPVPPGQIVELPKIYQISGGFLRENGRVLYTANHSSVLRCLDYARTHWRLPANVTDGILALAALETFLHPFDPAHWLFWRNEQKDQSAKLVQSHIGRRNPTIYHPLSWSVLDWKFRLSGIHNKQLPNVLSCEPWYDTLVLSTYLKDLPIRGPVLRKRKVQPSTDSQTKIEHTKDPEQLSVKRPRMTRTRPSYKAALLTDSRPETENSSMNIPNLDWSINFASTTSIASEAASLLFQPPNLSGSSGRASTRMSLESPKDPSARASSSTSSPTPSSVALPPPEYSRTRSSSRLSARTLVDDIRDLSPSTSSATTAADSSSAKGKQKSVDELVESKPRLIGVIGVVEEGIAPLAKTFDDEDADFCFPRLTRSRSGASKTETVSSGLQRSHIGRKNRARNINPYSSEKAARGLASANTSAAEMLVDSEPFLHPPTPKRSRKVKNSRR</sequence>
<feature type="compositionally biased region" description="Polar residues" evidence="1">
    <location>
        <begin position="292"/>
        <end position="306"/>
    </location>
</feature>
<feature type="region of interest" description="Disordered" evidence="1">
    <location>
        <begin position="211"/>
        <end position="244"/>
    </location>
</feature>
<dbReference type="AlphaFoldDB" id="A0A9W9AJK1"/>
<dbReference type="OrthoDB" id="2944913at2759"/>
<feature type="compositionally biased region" description="Low complexity" evidence="1">
    <location>
        <begin position="358"/>
        <end position="373"/>
    </location>
</feature>
<organism evidence="2 3">
    <name type="scientific">Lentinula aciculospora</name>
    <dbReference type="NCBI Taxonomy" id="153920"/>
    <lineage>
        <taxon>Eukaryota</taxon>
        <taxon>Fungi</taxon>
        <taxon>Dikarya</taxon>
        <taxon>Basidiomycota</taxon>
        <taxon>Agaricomycotina</taxon>
        <taxon>Agaricomycetes</taxon>
        <taxon>Agaricomycetidae</taxon>
        <taxon>Agaricales</taxon>
        <taxon>Marasmiineae</taxon>
        <taxon>Omphalotaceae</taxon>
        <taxon>Lentinula</taxon>
    </lineage>
</organism>
<feature type="compositionally biased region" description="Low complexity" evidence="1">
    <location>
        <begin position="315"/>
        <end position="330"/>
    </location>
</feature>
<dbReference type="Proteomes" id="UP001150266">
    <property type="component" value="Unassembled WGS sequence"/>
</dbReference>
<reference evidence="2" key="1">
    <citation type="submission" date="2022-08" db="EMBL/GenBank/DDBJ databases">
        <title>A Global Phylogenomic Analysis of the Shiitake Genus Lentinula.</title>
        <authorList>
            <consortium name="DOE Joint Genome Institute"/>
            <person name="Sierra-Patev S."/>
            <person name="Min B."/>
            <person name="Naranjo-Ortiz M."/>
            <person name="Looney B."/>
            <person name="Konkel Z."/>
            <person name="Slot J.C."/>
            <person name="Sakamoto Y."/>
            <person name="Steenwyk J.L."/>
            <person name="Rokas A."/>
            <person name="Carro J."/>
            <person name="Camarero S."/>
            <person name="Ferreira P."/>
            <person name="Molpeceres G."/>
            <person name="Ruiz-Duenas F.J."/>
            <person name="Serrano A."/>
            <person name="Henrissat B."/>
            <person name="Drula E."/>
            <person name="Hughes K.W."/>
            <person name="Mata J.L."/>
            <person name="Ishikawa N.K."/>
            <person name="Vargas-Isla R."/>
            <person name="Ushijima S."/>
            <person name="Smith C.A."/>
            <person name="Ahrendt S."/>
            <person name="Andreopoulos W."/>
            <person name="He G."/>
            <person name="Labutti K."/>
            <person name="Lipzen A."/>
            <person name="Ng V."/>
            <person name="Riley R."/>
            <person name="Sandor L."/>
            <person name="Barry K."/>
            <person name="Martinez A.T."/>
            <person name="Xiao Y."/>
            <person name="Gibbons J.G."/>
            <person name="Terashima K."/>
            <person name="Grigoriev I.V."/>
            <person name="Hibbett D.S."/>
        </authorList>
    </citation>
    <scope>NUCLEOTIDE SEQUENCE</scope>
    <source>
        <strain evidence="2">JLM2183</strain>
    </source>
</reference>
<proteinExistence type="predicted"/>
<feature type="compositionally biased region" description="Polar residues" evidence="1">
    <location>
        <begin position="427"/>
        <end position="438"/>
    </location>
</feature>
<evidence type="ECO:0000313" key="3">
    <source>
        <dbReference type="Proteomes" id="UP001150266"/>
    </source>
</evidence>
<feature type="compositionally biased region" description="Basic and acidic residues" evidence="1">
    <location>
        <begin position="221"/>
        <end position="230"/>
    </location>
</feature>
<protein>
    <submittedName>
        <fullName evidence="2">Uncharacterized protein</fullName>
    </submittedName>
</protein>
<comment type="caution">
    <text evidence="2">The sequence shown here is derived from an EMBL/GenBank/DDBJ whole genome shotgun (WGS) entry which is preliminary data.</text>
</comment>
<accession>A0A9W9AJK1</accession>
<feature type="region of interest" description="Disordered" evidence="1">
    <location>
        <begin position="290"/>
        <end position="381"/>
    </location>
</feature>
<feature type="region of interest" description="Disordered" evidence="1">
    <location>
        <begin position="427"/>
        <end position="497"/>
    </location>
</feature>